<dbReference type="PANTHER" id="PTHR30203">
    <property type="entry name" value="OUTER MEMBRANE CATION EFFLUX PROTEIN"/>
    <property type="match status" value="1"/>
</dbReference>
<dbReference type="SUPFAM" id="SSF56954">
    <property type="entry name" value="Outer membrane efflux proteins (OEP)"/>
    <property type="match status" value="1"/>
</dbReference>
<name>A0A918JEZ3_9BURK</name>
<comment type="caution">
    <text evidence="2">The sequence shown here is derived from an EMBL/GenBank/DDBJ whole genome shotgun (WGS) entry which is preliminary data.</text>
</comment>
<reference evidence="2" key="1">
    <citation type="journal article" date="2014" name="Int. J. Syst. Evol. Microbiol.">
        <title>Complete genome sequence of Corynebacterium casei LMG S-19264T (=DSM 44701T), isolated from a smear-ripened cheese.</title>
        <authorList>
            <consortium name="US DOE Joint Genome Institute (JGI-PGF)"/>
            <person name="Walter F."/>
            <person name="Albersmeier A."/>
            <person name="Kalinowski J."/>
            <person name="Ruckert C."/>
        </authorList>
    </citation>
    <scope>NUCLEOTIDE SEQUENCE</scope>
    <source>
        <strain evidence="2">KCTC 23732</strain>
    </source>
</reference>
<dbReference type="Pfam" id="PF02321">
    <property type="entry name" value="OEP"/>
    <property type="match status" value="1"/>
</dbReference>
<evidence type="ECO:0000313" key="3">
    <source>
        <dbReference type="Proteomes" id="UP000608345"/>
    </source>
</evidence>
<dbReference type="Proteomes" id="UP000608345">
    <property type="component" value="Unassembled WGS sequence"/>
</dbReference>
<keyword evidence="3" id="KW-1185">Reference proteome</keyword>
<sequence length="124" mass="13708">MSASLDYAEIQKDIHVAQYEKTIQNAFREVADGLAARGTFSEQLAAQKKRVDSTQRYYSLANTRYKAGIDSYLTVLDAQRQLLGAQQQVVVVQLAKLSSEVLLYKALGGGWHENGQATKQGRDG</sequence>
<evidence type="ECO:0000313" key="2">
    <source>
        <dbReference type="EMBL" id="GGW77505.1"/>
    </source>
</evidence>
<accession>A0A918JEZ3</accession>
<comment type="similarity">
    <text evidence="1">Belongs to the outer membrane factor (OMF) (TC 1.B.17) family.</text>
</comment>
<evidence type="ECO:0000256" key="1">
    <source>
        <dbReference type="ARBA" id="ARBA00007613"/>
    </source>
</evidence>
<dbReference type="EMBL" id="BMYS01000002">
    <property type="protein sequence ID" value="GGW77505.1"/>
    <property type="molecule type" value="Genomic_DNA"/>
</dbReference>
<dbReference type="PANTHER" id="PTHR30203:SF32">
    <property type="entry name" value="CATION EFFLUX SYSTEM PROTEIN CUSC"/>
    <property type="match status" value="1"/>
</dbReference>
<dbReference type="InterPro" id="IPR010131">
    <property type="entry name" value="MdtP/NodT-like"/>
</dbReference>
<dbReference type="AlphaFoldDB" id="A0A918JEZ3"/>
<organism evidence="2 3">
    <name type="scientific">Advenella faeciporci</name>
    <dbReference type="NCBI Taxonomy" id="797535"/>
    <lineage>
        <taxon>Bacteria</taxon>
        <taxon>Pseudomonadati</taxon>
        <taxon>Pseudomonadota</taxon>
        <taxon>Betaproteobacteria</taxon>
        <taxon>Burkholderiales</taxon>
        <taxon>Alcaligenaceae</taxon>
    </lineage>
</organism>
<gene>
    <name evidence="2" type="ORF">GCM10011450_04040</name>
</gene>
<dbReference type="Gene3D" id="1.20.1600.10">
    <property type="entry name" value="Outer membrane efflux proteins (OEP)"/>
    <property type="match status" value="1"/>
</dbReference>
<dbReference type="InterPro" id="IPR003423">
    <property type="entry name" value="OMP_efflux"/>
</dbReference>
<dbReference type="GO" id="GO:0015562">
    <property type="term" value="F:efflux transmembrane transporter activity"/>
    <property type="evidence" value="ECO:0007669"/>
    <property type="project" value="InterPro"/>
</dbReference>
<protein>
    <submittedName>
        <fullName evidence="2">Uncharacterized protein</fullName>
    </submittedName>
</protein>
<reference evidence="2" key="2">
    <citation type="submission" date="2020-09" db="EMBL/GenBank/DDBJ databases">
        <authorList>
            <person name="Sun Q."/>
            <person name="Kim S."/>
        </authorList>
    </citation>
    <scope>NUCLEOTIDE SEQUENCE</scope>
    <source>
        <strain evidence="2">KCTC 23732</strain>
    </source>
</reference>
<proteinExistence type="inferred from homology"/>